<dbReference type="PANTHER" id="PTHR43394:SF1">
    <property type="entry name" value="ATP-BINDING CASSETTE SUB-FAMILY B MEMBER 10, MITOCHONDRIAL"/>
    <property type="match status" value="1"/>
</dbReference>
<accession>A0A9Q2NLL8</accession>
<keyword evidence="3 5" id="KW-1133">Transmembrane helix</keyword>
<dbReference type="Pfam" id="PF00027">
    <property type="entry name" value="cNMP_binding"/>
    <property type="match status" value="1"/>
</dbReference>
<dbReference type="PROSITE" id="PS50929">
    <property type="entry name" value="ABC_TM1F"/>
    <property type="match status" value="1"/>
</dbReference>
<comment type="caution">
    <text evidence="9">The sequence shown here is derived from an EMBL/GenBank/DDBJ whole genome shotgun (WGS) entry which is preliminary data.</text>
</comment>
<dbReference type="PROSITE" id="PS50042">
    <property type="entry name" value="CNMP_BINDING_3"/>
    <property type="match status" value="1"/>
</dbReference>
<dbReference type="Gene3D" id="2.60.120.10">
    <property type="entry name" value="Jelly Rolls"/>
    <property type="match status" value="1"/>
</dbReference>
<dbReference type="Gene3D" id="3.40.50.300">
    <property type="entry name" value="P-loop containing nucleotide triphosphate hydrolases"/>
    <property type="match status" value="2"/>
</dbReference>
<protein>
    <submittedName>
        <fullName evidence="9">Cyclic nucleotide-binding domain-containing protein</fullName>
    </submittedName>
</protein>
<evidence type="ECO:0000313" key="10">
    <source>
        <dbReference type="Proteomes" id="UP000809337"/>
    </source>
</evidence>
<comment type="subcellular location">
    <subcellularLocation>
        <location evidence="1">Cell membrane</location>
        <topology evidence="1">Multi-pass membrane protein</topology>
    </subcellularLocation>
</comment>
<dbReference type="InterPro" id="IPR000595">
    <property type="entry name" value="cNMP-bd_dom"/>
</dbReference>
<feature type="transmembrane region" description="Helical" evidence="5">
    <location>
        <begin position="32"/>
        <end position="49"/>
    </location>
</feature>
<dbReference type="Pfam" id="PF00664">
    <property type="entry name" value="ABC_membrane"/>
    <property type="match status" value="1"/>
</dbReference>
<dbReference type="Proteomes" id="UP000809337">
    <property type="component" value="Unassembled WGS sequence"/>
</dbReference>
<dbReference type="InterPro" id="IPR039421">
    <property type="entry name" value="Type_1_exporter"/>
</dbReference>
<dbReference type="InterPro" id="IPR036640">
    <property type="entry name" value="ABC1_TM_sf"/>
</dbReference>
<sequence>MWPAYAPRQSLDSPIERNIFSFIFKHSKRDQFILLLVTLTLFPMLYLTLELPKRIINDAIAAQTDVVEFYGMSFTQIHFLLILCGLFLLSVIVHGLMKMRINTMKGVLAERMLRRYRYGLIARILRFPQPYFERTSQGELVSMVTSESEPMGGLMGDALAQPVLQAGQMLTILGFLFAQSVTFGIAACALIPLQAWLIPKLQRRINLLNKKRVVQVRALAAEIGESASGAATLRVNGGWRYRMAMITDRLGRLYEIRFDIYQKKFFMKFLNNFITQLTPFFFFSIGGYLVIQGQVSLGALVAALAAYKDLSSPWKELLDYYNQAQDMQLRWETIAERFAPNGMIDEDKFYGQPDSLPRLDGDVVLDGVTVRDADGNAVLEDITATLPAGHSIAITAPSDEDRRALAQVLTRETMPTSGRIHIGDHALNDLHQGVIAARIGHATSRPVMFQGTFGDNIMMALKHQPHGEGKDAAFAAESLRAGNSDDMLDAPWLDHGRAGAEDDDALLDWWLALVGGMGSSPTLFRRATEQRIDAATHPDLAQRLVDLRPKVAAALEQDDLARHAYMFSEDAYNPALPVAENLLFATARQPVTPAFIAGQTEFLRLLTELGLDRDLLALTRDVIDLLRQIFGIDGTDHPLFRKLTLDAETYEAAVTILSRQREGTALTPADTALLLTVPFQITSDQIGAGFPDEIKDRVLEMRGLHAPALQASMGAAFAPIRAGEIVAGLTVLENALFGKISNGAGSKGDEVRAKVAEVMQDSGMGRDVMRLILDVPIALGGANLPAFYAEPAAVSRAAIKRPDVLILESALASFDASTQEAMFENLRRLLPDTTLIFIASGFDNTDAFDMQLELVDGRIVGGTAAQTSTEDSATSADLARKVQALGSTDLFSGVSRKQLRLLAFGARWYSCPAGDYVFYKNDPPADGAYMILEGEADLWLPRAGQDKQLITTVGPGALVGELGLIRNEPRALDMQAKTELTCLRIGVEEFLAVVENDATTAFKLLQVVAGYVST</sequence>
<dbReference type="InterPro" id="IPR003439">
    <property type="entry name" value="ABC_transporter-like_ATP-bd"/>
</dbReference>
<dbReference type="AlphaFoldDB" id="A0A9Q2NLL8"/>
<dbReference type="EMBL" id="JAFBWN010000022">
    <property type="protein sequence ID" value="MBM2356879.1"/>
    <property type="molecule type" value="Genomic_DNA"/>
</dbReference>
<dbReference type="PANTHER" id="PTHR43394">
    <property type="entry name" value="ATP-DEPENDENT PERMEASE MDL1, MITOCHONDRIAL"/>
    <property type="match status" value="1"/>
</dbReference>
<evidence type="ECO:0000256" key="2">
    <source>
        <dbReference type="ARBA" id="ARBA00022692"/>
    </source>
</evidence>
<dbReference type="GO" id="GO:0140359">
    <property type="term" value="F:ABC-type transporter activity"/>
    <property type="evidence" value="ECO:0007669"/>
    <property type="project" value="InterPro"/>
</dbReference>
<evidence type="ECO:0000256" key="1">
    <source>
        <dbReference type="ARBA" id="ARBA00004651"/>
    </source>
</evidence>
<dbReference type="InterPro" id="IPR014710">
    <property type="entry name" value="RmlC-like_jellyroll"/>
</dbReference>
<evidence type="ECO:0000313" key="9">
    <source>
        <dbReference type="EMBL" id="MBM2356879.1"/>
    </source>
</evidence>
<dbReference type="GO" id="GO:0005886">
    <property type="term" value="C:plasma membrane"/>
    <property type="evidence" value="ECO:0007669"/>
    <property type="project" value="UniProtKB-SubCell"/>
</dbReference>
<gene>
    <name evidence="9" type="ORF">JQX14_20195</name>
</gene>
<feature type="domain" description="Cyclic nucleotide-binding" evidence="6">
    <location>
        <begin position="890"/>
        <end position="994"/>
    </location>
</feature>
<name>A0A9Q2NLL8_9RHOB</name>
<organism evidence="9 10">
    <name type="scientific">Pseudosulfitobacter pseudonitzschiae</name>
    <dbReference type="NCBI Taxonomy" id="1402135"/>
    <lineage>
        <taxon>Bacteria</taxon>
        <taxon>Pseudomonadati</taxon>
        <taxon>Pseudomonadota</taxon>
        <taxon>Alphaproteobacteria</taxon>
        <taxon>Rhodobacterales</taxon>
        <taxon>Roseobacteraceae</taxon>
        <taxon>Pseudosulfitobacter</taxon>
    </lineage>
</organism>
<dbReference type="CDD" id="cd07346">
    <property type="entry name" value="ABC_6TM_exporters"/>
    <property type="match status" value="1"/>
</dbReference>
<evidence type="ECO:0000259" key="6">
    <source>
        <dbReference type="PROSITE" id="PS50042"/>
    </source>
</evidence>
<dbReference type="InterPro" id="IPR011527">
    <property type="entry name" value="ABC1_TM_dom"/>
</dbReference>
<dbReference type="CDD" id="cd00038">
    <property type="entry name" value="CAP_ED"/>
    <property type="match status" value="1"/>
</dbReference>
<keyword evidence="2 5" id="KW-0812">Transmembrane</keyword>
<keyword evidence="4 5" id="KW-0472">Membrane</keyword>
<proteinExistence type="predicted"/>
<dbReference type="GO" id="GO:0005524">
    <property type="term" value="F:ATP binding"/>
    <property type="evidence" value="ECO:0007669"/>
    <property type="project" value="InterPro"/>
</dbReference>
<feature type="domain" description="ABC transmembrane type-1" evidence="8">
    <location>
        <begin position="53"/>
        <end position="326"/>
    </location>
</feature>
<evidence type="ECO:0000256" key="4">
    <source>
        <dbReference type="ARBA" id="ARBA00023136"/>
    </source>
</evidence>
<dbReference type="GO" id="GO:0016887">
    <property type="term" value="F:ATP hydrolysis activity"/>
    <property type="evidence" value="ECO:0007669"/>
    <property type="project" value="InterPro"/>
</dbReference>
<dbReference type="RefSeq" id="WP_419556044.1">
    <property type="nucleotide sequence ID" value="NZ_JAJNGX010000022.1"/>
</dbReference>
<evidence type="ECO:0000259" key="8">
    <source>
        <dbReference type="PROSITE" id="PS50929"/>
    </source>
</evidence>
<reference evidence="9" key="1">
    <citation type="submission" date="2021-01" db="EMBL/GenBank/DDBJ databases">
        <title>Diatom-associated Roseobacters Show Island Model of Population Structure.</title>
        <authorList>
            <person name="Qu L."/>
            <person name="Feng X."/>
            <person name="Chen Y."/>
            <person name="Li L."/>
            <person name="Wang X."/>
            <person name="Hu Z."/>
            <person name="Wang H."/>
            <person name="Luo H."/>
        </authorList>
    </citation>
    <scope>NUCLEOTIDE SEQUENCE</scope>
    <source>
        <strain evidence="9">SM26-45</strain>
    </source>
</reference>
<dbReference type="SUPFAM" id="SSF52540">
    <property type="entry name" value="P-loop containing nucleoside triphosphate hydrolases"/>
    <property type="match status" value="2"/>
</dbReference>
<dbReference type="InterPro" id="IPR027417">
    <property type="entry name" value="P-loop_NTPase"/>
</dbReference>
<evidence type="ECO:0000256" key="3">
    <source>
        <dbReference type="ARBA" id="ARBA00022989"/>
    </source>
</evidence>
<dbReference type="SUPFAM" id="SSF90123">
    <property type="entry name" value="ABC transporter transmembrane region"/>
    <property type="match status" value="1"/>
</dbReference>
<dbReference type="SUPFAM" id="SSF51206">
    <property type="entry name" value="cAMP-binding domain-like"/>
    <property type="match status" value="1"/>
</dbReference>
<evidence type="ECO:0000256" key="5">
    <source>
        <dbReference type="SAM" id="Phobius"/>
    </source>
</evidence>
<feature type="transmembrane region" description="Helical" evidence="5">
    <location>
        <begin position="77"/>
        <end position="96"/>
    </location>
</feature>
<dbReference type="PROSITE" id="PS50893">
    <property type="entry name" value="ABC_TRANSPORTER_2"/>
    <property type="match status" value="1"/>
</dbReference>
<evidence type="ECO:0000259" key="7">
    <source>
        <dbReference type="PROSITE" id="PS50893"/>
    </source>
</evidence>
<feature type="transmembrane region" description="Helical" evidence="5">
    <location>
        <begin position="269"/>
        <end position="291"/>
    </location>
</feature>
<dbReference type="InterPro" id="IPR018490">
    <property type="entry name" value="cNMP-bd_dom_sf"/>
</dbReference>
<dbReference type="SMART" id="SM00100">
    <property type="entry name" value="cNMP"/>
    <property type="match status" value="1"/>
</dbReference>
<feature type="domain" description="ABC transporter" evidence="7">
    <location>
        <begin position="363"/>
        <end position="881"/>
    </location>
</feature>
<dbReference type="Gene3D" id="1.20.1560.10">
    <property type="entry name" value="ABC transporter type 1, transmembrane domain"/>
    <property type="match status" value="1"/>
</dbReference>